<dbReference type="EMBL" id="DS547121">
    <property type="protein sequence ID" value="EDR03900.1"/>
    <property type="molecule type" value="Genomic_DNA"/>
</dbReference>
<dbReference type="HOGENOM" id="CLU_072114_0_0_1"/>
<reference evidence="1 2" key="1">
    <citation type="journal article" date="2008" name="Nature">
        <title>The genome of Laccaria bicolor provides insights into mycorrhizal symbiosis.</title>
        <authorList>
            <person name="Martin F."/>
            <person name="Aerts A."/>
            <person name="Ahren D."/>
            <person name="Brun A."/>
            <person name="Danchin E.G.J."/>
            <person name="Duchaussoy F."/>
            <person name="Gibon J."/>
            <person name="Kohler A."/>
            <person name="Lindquist E."/>
            <person name="Pereda V."/>
            <person name="Salamov A."/>
            <person name="Shapiro H.J."/>
            <person name="Wuyts J."/>
            <person name="Blaudez D."/>
            <person name="Buee M."/>
            <person name="Brokstein P."/>
            <person name="Canbaeck B."/>
            <person name="Cohen D."/>
            <person name="Courty P.E."/>
            <person name="Coutinho P.M."/>
            <person name="Delaruelle C."/>
            <person name="Detter J.C."/>
            <person name="Deveau A."/>
            <person name="DiFazio S."/>
            <person name="Duplessis S."/>
            <person name="Fraissinet-Tachet L."/>
            <person name="Lucic E."/>
            <person name="Frey-Klett P."/>
            <person name="Fourrey C."/>
            <person name="Feussner I."/>
            <person name="Gay G."/>
            <person name="Grimwood J."/>
            <person name="Hoegger P.J."/>
            <person name="Jain P."/>
            <person name="Kilaru S."/>
            <person name="Labbe J."/>
            <person name="Lin Y.C."/>
            <person name="Legue V."/>
            <person name="Le Tacon F."/>
            <person name="Marmeisse R."/>
            <person name="Melayah D."/>
            <person name="Montanini B."/>
            <person name="Muratet M."/>
            <person name="Nehls U."/>
            <person name="Niculita-Hirzel H."/>
            <person name="Oudot-Le Secq M.P."/>
            <person name="Peter M."/>
            <person name="Quesneville H."/>
            <person name="Rajashekar B."/>
            <person name="Reich M."/>
            <person name="Rouhier N."/>
            <person name="Schmutz J."/>
            <person name="Yin T."/>
            <person name="Chalot M."/>
            <person name="Henrissat B."/>
            <person name="Kuees U."/>
            <person name="Lucas S."/>
            <person name="Van de Peer Y."/>
            <person name="Podila G.K."/>
            <person name="Polle A."/>
            <person name="Pukkila P.J."/>
            <person name="Richardson P.M."/>
            <person name="Rouze P."/>
            <person name="Sanders I.R."/>
            <person name="Stajich J.E."/>
            <person name="Tunlid A."/>
            <person name="Tuskan G."/>
            <person name="Grigoriev I.V."/>
        </authorList>
    </citation>
    <scope>NUCLEOTIDE SEQUENCE [LARGE SCALE GENOMIC DNA]</scope>
    <source>
        <strain evidence="2">S238N-H82 / ATCC MYA-4686</strain>
    </source>
</reference>
<accession>B0DN97</accession>
<proteinExistence type="predicted"/>
<dbReference type="AlphaFoldDB" id="B0DN97"/>
<protein>
    <submittedName>
        <fullName evidence="1">Predicted protein</fullName>
    </submittedName>
</protein>
<organism evidence="2">
    <name type="scientific">Laccaria bicolor (strain S238N-H82 / ATCC MYA-4686)</name>
    <name type="common">Bicoloured deceiver</name>
    <name type="synonym">Laccaria laccata var. bicolor</name>
    <dbReference type="NCBI Taxonomy" id="486041"/>
    <lineage>
        <taxon>Eukaryota</taxon>
        <taxon>Fungi</taxon>
        <taxon>Dikarya</taxon>
        <taxon>Basidiomycota</taxon>
        <taxon>Agaricomycotina</taxon>
        <taxon>Agaricomycetes</taxon>
        <taxon>Agaricomycetidae</taxon>
        <taxon>Agaricales</taxon>
        <taxon>Agaricineae</taxon>
        <taxon>Hydnangiaceae</taxon>
        <taxon>Laccaria</taxon>
    </lineage>
</organism>
<gene>
    <name evidence="1" type="ORF">LACBIDRAFT_306540</name>
</gene>
<dbReference type="RefSeq" id="XP_001885468.1">
    <property type="nucleotide sequence ID" value="XM_001885433.1"/>
</dbReference>
<dbReference type="InParanoid" id="B0DN97"/>
<keyword evidence="2" id="KW-1185">Reference proteome</keyword>
<dbReference type="Proteomes" id="UP000001194">
    <property type="component" value="Unassembled WGS sequence"/>
</dbReference>
<dbReference type="PROSITE" id="PS51257">
    <property type="entry name" value="PROKAR_LIPOPROTEIN"/>
    <property type="match status" value="1"/>
</dbReference>
<name>B0DN97_LACBS</name>
<dbReference type="GeneID" id="6081062"/>
<dbReference type="KEGG" id="lbc:LACBIDRAFT_306540"/>
<evidence type="ECO:0000313" key="2">
    <source>
        <dbReference type="Proteomes" id="UP000001194"/>
    </source>
</evidence>
<evidence type="ECO:0000313" key="1">
    <source>
        <dbReference type="EMBL" id="EDR03900.1"/>
    </source>
</evidence>
<dbReference type="OrthoDB" id="2611509at2759"/>
<sequence>MINKETAIYRSTDGPYQNQMLAACASDDCLYLVPLQCFHRVANIPVKYYPRRIDGDKGPSPILHISLMRLPVILEGNDWAPTELIDSDSDDSLSDCSDVDMSDFADELKEIADKVRKRQQPTIPVNRRPLALPSIFIPVFNRPLTVPLSLWAMTQAMDAVIRPGADINDFLSLVSLCKCGLVLSSRAFPTHACQNEIHKASELSHMGQSSGLSSIPLKDFCRMVAQCPCGMLMTRRAFPAHECQKIIVRSVAQRSSTT</sequence>